<evidence type="ECO:0000256" key="9">
    <source>
        <dbReference type="ARBA" id="ARBA00034920"/>
    </source>
</evidence>
<keyword evidence="5" id="KW-0378">Hydrolase</keyword>
<comment type="similarity">
    <text evidence="2">Belongs to the AAA ATPase family.</text>
</comment>
<gene>
    <name evidence="12" type="ORF">OGAPHI_004866</name>
</gene>
<organism evidence="12 13">
    <name type="scientific">Ogataea philodendri</name>
    <dbReference type="NCBI Taxonomy" id="1378263"/>
    <lineage>
        <taxon>Eukaryota</taxon>
        <taxon>Fungi</taxon>
        <taxon>Dikarya</taxon>
        <taxon>Ascomycota</taxon>
        <taxon>Saccharomycotina</taxon>
        <taxon>Pichiomycetes</taxon>
        <taxon>Pichiales</taxon>
        <taxon>Pichiaceae</taxon>
        <taxon>Ogataea</taxon>
    </lineage>
</organism>
<dbReference type="Gene3D" id="1.10.8.60">
    <property type="match status" value="2"/>
</dbReference>
<evidence type="ECO:0000256" key="7">
    <source>
        <dbReference type="ARBA" id="ARBA00023136"/>
    </source>
</evidence>
<evidence type="ECO:0000313" key="13">
    <source>
        <dbReference type="Proteomes" id="UP000769157"/>
    </source>
</evidence>
<evidence type="ECO:0000256" key="6">
    <source>
        <dbReference type="ARBA" id="ARBA00022840"/>
    </source>
</evidence>
<dbReference type="AlphaFoldDB" id="A0A9P8P3G2"/>
<evidence type="ECO:0000259" key="11">
    <source>
        <dbReference type="SMART" id="SM00382"/>
    </source>
</evidence>
<dbReference type="CDD" id="cd19527">
    <property type="entry name" value="RecA-like_PEX6_r2"/>
    <property type="match status" value="1"/>
</dbReference>
<dbReference type="FunFam" id="1.10.8.60:FF:000039">
    <property type="entry name" value="peroxisome biogenesis factor 6"/>
    <property type="match status" value="1"/>
</dbReference>
<keyword evidence="7" id="KW-0472">Membrane</keyword>
<evidence type="ECO:0000256" key="4">
    <source>
        <dbReference type="ARBA" id="ARBA00022741"/>
    </source>
</evidence>
<feature type="domain" description="AAA+ ATPase" evidence="11">
    <location>
        <begin position="562"/>
        <end position="697"/>
    </location>
</feature>
<evidence type="ECO:0000313" key="12">
    <source>
        <dbReference type="EMBL" id="KAH3664152.1"/>
    </source>
</evidence>
<dbReference type="GO" id="GO:0016887">
    <property type="term" value="F:ATP hydrolysis activity"/>
    <property type="evidence" value="ECO:0007669"/>
    <property type="project" value="InterPro"/>
</dbReference>
<evidence type="ECO:0000256" key="5">
    <source>
        <dbReference type="ARBA" id="ARBA00022801"/>
    </source>
</evidence>
<accession>A0A9P8P3G2</accession>
<keyword evidence="13" id="KW-1185">Reference proteome</keyword>
<evidence type="ECO:0000256" key="10">
    <source>
        <dbReference type="ARBA" id="ARBA00048778"/>
    </source>
</evidence>
<proteinExistence type="inferred from homology"/>
<evidence type="ECO:0000256" key="8">
    <source>
        <dbReference type="ARBA" id="ARBA00034811"/>
    </source>
</evidence>
<dbReference type="RefSeq" id="XP_046060432.1">
    <property type="nucleotide sequence ID" value="XM_046205990.1"/>
</dbReference>
<dbReference type="PANTHER" id="PTHR23077">
    <property type="entry name" value="AAA-FAMILY ATPASE"/>
    <property type="match status" value="1"/>
</dbReference>
<name>A0A9P8P3G2_9ASCO</name>
<dbReference type="SMART" id="SM00382">
    <property type="entry name" value="AAA"/>
    <property type="match status" value="2"/>
</dbReference>
<dbReference type="InterPro" id="IPR027417">
    <property type="entry name" value="P-loop_NTPase"/>
</dbReference>
<keyword evidence="6" id="KW-0067">ATP-binding</keyword>
<comment type="subcellular location">
    <subcellularLocation>
        <location evidence="1">Membrane</location>
        <topology evidence="1">Peripheral membrane protein</topology>
    </subcellularLocation>
</comment>
<dbReference type="PROSITE" id="PS00674">
    <property type="entry name" value="AAA"/>
    <property type="match status" value="1"/>
</dbReference>
<dbReference type="SUPFAM" id="SSF52540">
    <property type="entry name" value="P-loop containing nucleoside triphosphate hydrolases"/>
    <property type="match status" value="2"/>
</dbReference>
<dbReference type="GeneID" id="70236831"/>
<dbReference type="GO" id="GO:0016558">
    <property type="term" value="P:protein import into peroxisome matrix"/>
    <property type="evidence" value="ECO:0007669"/>
    <property type="project" value="TreeGrafter"/>
</dbReference>
<keyword evidence="4" id="KW-0547">Nucleotide-binding</keyword>
<dbReference type="EMBL" id="JAEUBE010000352">
    <property type="protein sequence ID" value="KAH3664152.1"/>
    <property type="molecule type" value="Genomic_DNA"/>
</dbReference>
<dbReference type="Gene3D" id="3.40.50.300">
    <property type="entry name" value="P-loop containing nucleotide triphosphate hydrolases"/>
    <property type="match status" value="2"/>
</dbReference>
<dbReference type="GO" id="GO:0005778">
    <property type="term" value="C:peroxisomal membrane"/>
    <property type="evidence" value="ECO:0007669"/>
    <property type="project" value="TreeGrafter"/>
</dbReference>
<dbReference type="GO" id="GO:0005524">
    <property type="term" value="F:ATP binding"/>
    <property type="evidence" value="ECO:0007669"/>
    <property type="project" value="UniProtKB-KW"/>
</dbReference>
<dbReference type="Pfam" id="PF00004">
    <property type="entry name" value="AAA"/>
    <property type="match status" value="2"/>
</dbReference>
<dbReference type="GO" id="GO:0005829">
    <property type="term" value="C:cytosol"/>
    <property type="evidence" value="ECO:0007669"/>
    <property type="project" value="TreeGrafter"/>
</dbReference>
<dbReference type="PANTHER" id="PTHR23077:SF9">
    <property type="entry name" value="PEROXISOMAL ATPASE PEX6"/>
    <property type="match status" value="1"/>
</dbReference>
<reference evidence="12" key="1">
    <citation type="journal article" date="2021" name="Open Biol.">
        <title>Shared evolutionary footprints suggest mitochondrial oxidative damage underlies multiple complex I losses in fungi.</title>
        <authorList>
            <person name="Schikora-Tamarit M.A."/>
            <person name="Marcet-Houben M."/>
            <person name="Nosek J."/>
            <person name="Gabaldon T."/>
        </authorList>
    </citation>
    <scope>NUCLEOTIDE SEQUENCE</scope>
    <source>
        <strain evidence="12">CBS6075</strain>
    </source>
</reference>
<dbReference type="OrthoDB" id="5553750at2759"/>
<comment type="catalytic activity">
    <reaction evidence="10">
        <text>ATP + H2O = ADP + phosphate + H(+)</text>
        <dbReference type="Rhea" id="RHEA:13065"/>
        <dbReference type="ChEBI" id="CHEBI:15377"/>
        <dbReference type="ChEBI" id="CHEBI:15378"/>
        <dbReference type="ChEBI" id="CHEBI:30616"/>
        <dbReference type="ChEBI" id="CHEBI:43474"/>
        <dbReference type="ChEBI" id="CHEBI:456216"/>
    </reaction>
    <physiologicalReaction direction="left-to-right" evidence="10">
        <dbReference type="Rhea" id="RHEA:13066"/>
    </physiologicalReaction>
</comment>
<dbReference type="InterPro" id="IPR050168">
    <property type="entry name" value="AAA_ATPase_domain"/>
</dbReference>
<sequence>MPALSESIPAGRTGPIKAQIQICIDEQSPYEFLALNRQLYQFIFGDQLDDSERIVSLKLLGSNIFHTSKLYPVVYDTELAENYVELHSARLLARYGADFTLDKCLILPVSTVVPLTRAILSFPPEVYNLLEQYPKQKLLEILADEIGGNVHQFLVHQNDVFNTLHGTIIHCEPVDQGYITPSTHLIISKQSNLTSSPDKPSIETIPVQTPLASEELPSVSDFELEKFGIDSSSIFDSTIFQPLELKTALLEHNTLANYTQVYNSSSEFDHEDNQLFVCVRSNELEKLGCFSGDVVQLTSRQCDCASGLLCACANRTDRTIYVRVFPFIDPNTFEYETIHISPMLLNTIGNPRTVTINRIKDQEQRADLPRNKIDKFVPLAKEIVIARVASPVTLDRTMQHLFLSNLKSYFEERYRVIMKDQLVPIPIDALLARALFSTYEASGDEFFPKIIPTGLPTEIAWFKITGGSLEDESGGELVNGQQYVIDPSKTRMIQSGVCTEKIGLADGISYQQIRDFYGLPKMFSFPNFNLSNSITFPYAQQLRKIVDTAFRIRNKFSSRMTLQTTILLNSMVRCVGKSMLVRSIATEFGANLLELDSFELFNQSSASKTIGTIRGKADRVVDSCNSLIILIRHIDALAKKPDPNQQQKDTLALKLVELIDEYTAKGAIVIATTNDADNMSESLRSKLKFEINLNVPTEPERKLILEYLLEGSSDVTTRQDVSLDTLSLQSAGLTANDLMSIVENAKKTAIDRLEDLSVDLSIPWEQVLAFDGGKVKLGSEDFEKAINSARNKFSDLIGAPRIPDVKWEDVGGLDVVKDEILDTIELPLKHPELFSKGMKKRSGILFYGPPGTGKTLLAKAIATNFALNFFSVKGPELLNMYIGESEANVRRVFQKARDAKPCVIFFDELDSVAPKRGNQGDSGGVMDRIVSQLLAELDGMSGAEGGDGVFVVGATNRPDLLDEALLRPGRFDKMLYLGISDTHEKQAKIIQALTRKFELESSVDLQEIADSCPFTYTGADFYALCSDAMLNAMTRTAGVVENKIIQYNDQRPEGQKINIRYWFDNIATPEDIKVHVTTQDFTKARQELIPSVSAEELDHYLSVRRSFESGKAQENGHSEAHEIVINQD</sequence>
<dbReference type="InterPro" id="IPR056995">
    <property type="entry name" value="PEX6_4th_dom"/>
</dbReference>
<evidence type="ECO:0000256" key="1">
    <source>
        <dbReference type="ARBA" id="ARBA00004170"/>
    </source>
</evidence>
<comment type="caution">
    <text evidence="12">The sequence shown here is derived from an EMBL/GenBank/DDBJ whole genome shotgun (WGS) entry which is preliminary data.</text>
</comment>
<evidence type="ECO:0000256" key="2">
    <source>
        <dbReference type="ARBA" id="ARBA00006914"/>
    </source>
</evidence>
<protein>
    <recommendedName>
        <fullName evidence="8">Peroxisomal ATPase PEX6</fullName>
    </recommendedName>
    <alternativeName>
        <fullName evidence="9">Peroxin-6</fullName>
    </alternativeName>
</protein>
<evidence type="ECO:0000256" key="3">
    <source>
        <dbReference type="ARBA" id="ARBA00022593"/>
    </source>
</evidence>
<dbReference type="Pfam" id="PF23315">
    <property type="entry name" value="PEX6_4th"/>
    <property type="match status" value="1"/>
</dbReference>
<feature type="domain" description="AAA+ ATPase" evidence="11">
    <location>
        <begin position="840"/>
        <end position="981"/>
    </location>
</feature>
<dbReference type="FunFam" id="3.40.50.300:FF:000109">
    <property type="entry name" value="Peroxisomal biogenesis factor 6"/>
    <property type="match status" value="1"/>
</dbReference>
<keyword evidence="3" id="KW-0962">Peroxisome biogenesis</keyword>
<dbReference type="InterPro" id="IPR047533">
    <property type="entry name" value="RecA-like_PEX6_r2"/>
</dbReference>
<dbReference type="Proteomes" id="UP000769157">
    <property type="component" value="Unassembled WGS sequence"/>
</dbReference>
<dbReference type="InterPro" id="IPR003959">
    <property type="entry name" value="ATPase_AAA_core"/>
</dbReference>
<reference evidence="12" key="2">
    <citation type="submission" date="2021-01" db="EMBL/GenBank/DDBJ databases">
        <authorList>
            <person name="Schikora-Tamarit M.A."/>
        </authorList>
    </citation>
    <scope>NUCLEOTIDE SEQUENCE</scope>
    <source>
        <strain evidence="12">CBS6075</strain>
    </source>
</reference>
<dbReference type="InterPro" id="IPR003960">
    <property type="entry name" value="ATPase_AAA_CS"/>
</dbReference>
<dbReference type="InterPro" id="IPR003593">
    <property type="entry name" value="AAA+_ATPase"/>
</dbReference>